<protein>
    <submittedName>
        <fullName evidence="2">Uncharacterized protein</fullName>
    </submittedName>
</protein>
<dbReference type="Proteomes" id="UP000887576">
    <property type="component" value="Unplaced"/>
</dbReference>
<name>A0AC34R8P6_9BILA</name>
<proteinExistence type="predicted"/>
<organism evidence="1 2">
    <name type="scientific">Panagrolaimus sp. JU765</name>
    <dbReference type="NCBI Taxonomy" id="591449"/>
    <lineage>
        <taxon>Eukaryota</taxon>
        <taxon>Metazoa</taxon>
        <taxon>Ecdysozoa</taxon>
        <taxon>Nematoda</taxon>
        <taxon>Chromadorea</taxon>
        <taxon>Rhabditida</taxon>
        <taxon>Tylenchina</taxon>
        <taxon>Panagrolaimomorpha</taxon>
        <taxon>Panagrolaimoidea</taxon>
        <taxon>Panagrolaimidae</taxon>
        <taxon>Panagrolaimus</taxon>
    </lineage>
</organism>
<dbReference type="WBParaSite" id="JU765_v2.g4420.t1">
    <property type="protein sequence ID" value="JU765_v2.g4420.t1"/>
    <property type="gene ID" value="JU765_v2.g4420"/>
</dbReference>
<accession>A0AC34R8P6</accession>
<reference evidence="2" key="1">
    <citation type="submission" date="2022-11" db="UniProtKB">
        <authorList>
            <consortium name="WormBaseParasite"/>
        </authorList>
    </citation>
    <scope>IDENTIFICATION</scope>
</reference>
<evidence type="ECO:0000313" key="2">
    <source>
        <dbReference type="WBParaSite" id="JU765_v2.g4420.t1"/>
    </source>
</evidence>
<evidence type="ECO:0000313" key="1">
    <source>
        <dbReference type="Proteomes" id="UP000887576"/>
    </source>
</evidence>
<sequence>MLCIMNIQGLKCYRSFLGPIEGTKECAAGQDTCIKDYAKANPSYAERDCGKKDECAIRIQKGLGAADCKECYTDLCNFAVPKSIIISIFAGFFYII</sequence>